<dbReference type="RefSeq" id="WP_203930682.1">
    <property type="nucleotide sequence ID" value="NZ_BOPH01000082.1"/>
</dbReference>
<evidence type="ECO:0008006" key="8">
    <source>
        <dbReference type="Google" id="ProtNLM"/>
    </source>
</evidence>
<evidence type="ECO:0000256" key="1">
    <source>
        <dbReference type="ARBA" id="ARBA00004127"/>
    </source>
</evidence>
<evidence type="ECO:0000313" key="7">
    <source>
        <dbReference type="Proteomes" id="UP000635606"/>
    </source>
</evidence>
<proteinExistence type="predicted"/>
<dbReference type="Gene3D" id="1.20.120.1630">
    <property type="match status" value="1"/>
</dbReference>
<evidence type="ECO:0000313" key="6">
    <source>
        <dbReference type="EMBL" id="GIJ70790.1"/>
    </source>
</evidence>
<keyword evidence="4 5" id="KW-0472">Membrane</keyword>
<keyword evidence="3 5" id="KW-1133">Transmembrane helix</keyword>
<reference evidence="6" key="1">
    <citation type="submission" date="2021-01" db="EMBL/GenBank/DDBJ databases">
        <title>Whole genome shotgun sequence of Virgisporangium ochraceum NBRC 16418.</title>
        <authorList>
            <person name="Komaki H."/>
            <person name="Tamura T."/>
        </authorList>
    </citation>
    <scope>NUCLEOTIDE SEQUENCE</scope>
    <source>
        <strain evidence="6">NBRC 16418</strain>
    </source>
</reference>
<evidence type="ECO:0000256" key="3">
    <source>
        <dbReference type="ARBA" id="ARBA00022989"/>
    </source>
</evidence>
<dbReference type="Pfam" id="PF04191">
    <property type="entry name" value="PEMT"/>
    <property type="match status" value="1"/>
</dbReference>
<accession>A0A8J4A0D0</accession>
<gene>
    <name evidence="6" type="ORF">Voc01_057070</name>
</gene>
<name>A0A8J4A0D0_9ACTN</name>
<comment type="caution">
    <text evidence="6">The sequence shown here is derived from an EMBL/GenBank/DDBJ whole genome shotgun (WGS) entry which is preliminary data.</text>
</comment>
<dbReference type="InterPro" id="IPR007318">
    <property type="entry name" value="Phopholipid_MeTrfase"/>
</dbReference>
<dbReference type="AlphaFoldDB" id="A0A8J4A0D0"/>
<protein>
    <recommendedName>
        <fullName evidence="8">Isoprenylcysteine carboxyl methyltransferase</fullName>
    </recommendedName>
</protein>
<evidence type="ECO:0000256" key="5">
    <source>
        <dbReference type="SAM" id="Phobius"/>
    </source>
</evidence>
<feature type="transmembrane region" description="Helical" evidence="5">
    <location>
        <begin position="116"/>
        <end position="134"/>
    </location>
</feature>
<sequence length="168" mass="17946">MRRNAAATGSAIFFALAPGTVAGLVPWTLTRWRTGAPLEHWPAVRVFGILLLVAGAVVVVRAFVQFVVEGLGTPAPVAPTAHLVVGGLYRYVRNPMYVAVVAAILGQALLLWRPVLLGYGALAAAAMAGFVLVYEQPALADRFGDGYATYRRNVPGWIPRLRPWNGPG</sequence>
<dbReference type="EMBL" id="BOPH01000082">
    <property type="protein sequence ID" value="GIJ70790.1"/>
    <property type="molecule type" value="Genomic_DNA"/>
</dbReference>
<keyword evidence="2 5" id="KW-0812">Transmembrane</keyword>
<comment type="subcellular location">
    <subcellularLocation>
        <location evidence="1">Endomembrane system</location>
        <topology evidence="1">Multi-pass membrane protein</topology>
    </subcellularLocation>
</comment>
<evidence type="ECO:0000256" key="2">
    <source>
        <dbReference type="ARBA" id="ARBA00022692"/>
    </source>
</evidence>
<keyword evidence="7" id="KW-1185">Reference proteome</keyword>
<feature type="transmembrane region" description="Helical" evidence="5">
    <location>
        <begin position="46"/>
        <end position="64"/>
    </location>
</feature>
<organism evidence="6 7">
    <name type="scientific">Virgisporangium ochraceum</name>
    <dbReference type="NCBI Taxonomy" id="65505"/>
    <lineage>
        <taxon>Bacteria</taxon>
        <taxon>Bacillati</taxon>
        <taxon>Actinomycetota</taxon>
        <taxon>Actinomycetes</taxon>
        <taxon>Micromonosporales</taxon>
        <taxon>Micromonosporaceae</taxon>
        <taxon>Virgisporangium</taxon>
    </lineage>
</organism>
<evidence type="ECO:0000256" key="4">
    <source>
        <dbReference type="ARBA" id="ARBA00023136"/>
    </source>
</evidence>
<dbReference type="Proteomes" id="UP000635606">
    <property type="component" value="Unassembled WGS sequence"/>
</dbReference>
<dbReference type="GO" id="GO:0012505">
    <property type="term" value="C:endomembrane system"/>
    <property type="evidence" value="ECO:0007669"/>
    <property type="project" value="UniProtKB-SubCell"/>
</dbReference>